<feature type="domain" description="HTH cro/C1-type" evidence="2">
    <location>
        <begin position="10"/>
        <end position="64"/>
    </location>
</feature>
<dbReference type="PANTHER" id="PTHR46797">
    <property type="entry name" value="HTH-TYPE TRANSCRIPTIONAL REGULATOR"/>
    <property type="match status" value="1"/>
</dbReference>
<dbReference type="GO" id="GO:0003677">
    <property type="term" value="F:DNA binding"/>
    <property type="evidence" value="ECO:0007669"/>
    <property type="project" value="UniProtKB-KW"/>
</dbReference>
<evidence type="ECO:0000313" key="4">
    <source>
        <dbReference type="EMBL" id="SDJ68964.1"/>
    </source>
</evidence>
<evidence type="ECO:0000259" key="2">
    <source>
        <dbReference type="PROSITE" id="PS50943"/>
    </source>
</evidence>
<dbReference type="GO" id="GO:0005829">
    <property type="term" value="C:cytosol"/>
    <property type="evidence" value="ECO:0007669"/>
    <property type="project" value="TreeGrafter"/>
</dbReference>
<proteinExistence type="predicted"/>
<dbReference type="AlphaFoldDB" id="A0A0D1YE08"/>
<dbReference type="InterPro" id="IPR011051">
    <property type="entry name" value="RmlC_Cupin_sf"/>
</dbReference>
<name>A0A0D1YE08_ANEMI</name>
<reference evidence="4 6" key="2">
    <citation type="submission" date="2016-10" db="EMBL/GenBank/DDBJ databases">
        <authorList>
            <person name="de Groot N.N."/>
        </authorList>
    </citation>
    <scope>NUCLEOTIDE SEQUENCE [LARGE SCALE GENOMIC DNA]</scope>
    <source>
        <strain evidence="4 6">DSM 2895</strain>
    </source>
</reference>
<dbReference type="Pfam" id="PF01381">
    <property type="entry name" value="HTH_3"/>
    <property type="match status" value="1"/>
</dbReference>
<dbReference type="GO" id="GO:0003700">
    <property type="term" value="F:DNA-binding transcription factor activity"/>
    <property type="evidence" value="ECO:0007669"/>
    <property type="project" value="TreeGrafter"/>
</dbReference>
<dbReference type="Gene3D" id="2.60.120.10">
    <property type="entry name" value="Jelly Rolls"/>
    <property type="match status" value="1"/>
</dbReference>
<sequence>MTNYSLGNTVLEYRKSKGYSIREFSEITGLSTSLLSQLERGLANPSLHALKAIAKALNVPLFTLFINDVDHESLIVRKEERKKIYRANNEHIVYDILTPDFMKANVEILMMDLNAKSQTTESYYKHNKEEIAIVMKGTAHVVLEDQEYVLREGDVIRIPPYLKHKFKNNTDEIVNVLFVLTSPSYAQKNKQE</sequence>
<dbReference type="OrthoDB" id="34624at2"/>
<dbReference type="PROSITE" id="PS50943">
    <property type="entry name" value="HTH_CROC1"/>
    <property type="match status" value="1"/>
</dbReference>
<dbReference type="SUPFAM" id="SSF51182">
    <property type="entry name" value="RmlC-like cupins"/>
    <property type="match status" value="1"/>
</dbReference>
<dbReference type="SUPFAM" id="SSF47413">
    <property type="entry name" value="lambda repressor-like DNA-binding domains"/>
    <property type="match status" value="1"/>
</dbReference>
<evidence type="ECO:0000256" key="1">
    <source>
        <dbReference type="ARBA" id="ARBA00023125"/>
    </source>
</evidence>
<dbReference type="Proteomes" id="UP000182836">
    <property type="component" value="Unassembled WGS sequence"/>
</dbReference>
<keyword evidence="5" id="KW-1185">Reference proteome</keyword>
<dbReference type="InterPro" id="IPR013096">
    <property type="entry name" value="Cupin_2"/>
</dbReference>
<dbReference type="Pfam" id="PF07883">
    <property type="entry name" value="Cupin_2"/>
    <property type="match status" value="1"/>
</dbReference>
<reference evidence="3 5" key="1">
    <citation type="submission" date="2015-07" db="EMBL/GenBank/DDBJ databases">
        <title>Fjat-14205 dsm 2895.</title>
        <authorList>
            <person name="Liu B."/>
            <person name="Wang J."/>
            <person name="Zhu Y."/>
            <person name="Liu G."/>
            <person name="Chen Q."/>
            <person name="Chen Z."/>
            <person name="Lan J."/>
            <person name="Che J."/>
            <person name="Ge C."/>
            <person name="Shi H."/>
            <person name="Pan Z."/>
            <person name="Liu X."/>
        </authorList>
    </citation>
    <scope>NUCLEOTIDE SEQUENCE [LARGE SCALE GENOMIC DNA]</scope>
    <source>
        <strain evidence="3 5">DSM 2895</strain>
    </source>
</reference>
<dbReference type="STRING" id="47500.AF333_16920"/>
<dbReference type="Proteomes" id="UP000037269">
    <property type="component" value="Unassembled WGS sequence"/>
</dbReference>
<dbReference type="InterPro" id="IPR050807">
    <property type="entry name" value="TransReg_Diox_bact_type"/>
</dbReference>
<dbReference type="RefSeq" id="WP_043065192.1">
    <property type="nucleotide sequence ID" value="NZ_BJOA01000195.1"/>
</dbReference>
<keyword evidence="1 3" id="KW-0238">DNA-binding</keyword>
<dbReference type="EMBL" id="FNED01000025">
    <property type="protein sequence ID" value="SDJ68964.1"/>
    <property type="molecule type" value="Genomic_DNA"/>
</dbReference>
<protein>
    <submittedName>
        <fullName evidence="3">DNA-binding protein</fullName>
    </submittedName>
    <submittedName>
        <fullName evidence="4">Transcriptional regulator, XRE family with cupin sensor</fullName>
    </submittedName>
</protein>
<dbReference type="GeneID" id="42306854"/>
<dbReference type="PATRIC" id="fig|47500.8.peg.5627"/>
<dbReference type="CDD" id="cd02209">
    <property type="entry name" value="cupin_XRE_C"/>
    <property type="match status" value="1"/>
</dbReference>
<dbReference type="InterPro" id="IPR010982">
    <property type="entry name" value="Lambda_DNA-bd_dom_sf"/>
</dbReference>
<organism evidence="3 5">
    <name type="scientific">Aneurinibacillus migulanus</name>
    <name type="common">Bacillus migulanus</name>
    <dbReference type="NCBI Taxonomy" id="47500"/>
    <lineage>
        <taxon>Bacteria</taxon>
        <taxon>Bacillati</taxon>
        <taxon>Bacillota</taxon>
        <taxon>Bacilli</taxon>
        <taxon>Bacillales</taxon>
        <taxon>Paenibacillaceae</taxon>
        <taxon>Aneurinibacillus group</taxon>
        <taxon>Aneurinibacillus</taxon>
    </lineage>
</organism>
<dbReference type="InterPro" id="IPR001387">
    <property type="entry name" value="Cro/C1-type_HTH"/>
</dbReference>
<dbReference type="InterPro" id="IPR014710">
    <property type="entry name" value="RmlC-like_jellyroll"/>
</dbReference>
<dbReference type="SMART" id="SM00530">
    <property type="entry name" value="HTH_XRE"/>
    <property type="match status" value="1"/>
</dbReference>
<gene>
    <name evidence="3" type="ORF">AF333_16920</name>
    <name evidence="4" type="ORF">SAMN04487909_12537</name>
</gene>
<accession>A0A0D1YE08</accession>
<evidence type="ECO:0000313" key="5">
    <source>
        <dbReference type="Proteomes" id="UP000037269"/>
    </source>
</evidence>
<dbReference type="PANTHER" id="PTHR46797:SF19">
    <property type="entry name" value="BLL2473 PROTEIN"/>
    <property type="match status" value="1"/>
</dbReference>
<dbReference type="CDD" id="cd00093">
    <property type="entry name" value="HTH_XRE"/>
    <property type="match status" value="1"/>
</dbReference>
<evidence type="ECO:0000313" key="6">
    <source>
        <dbReference type="Proteomes" id="UP000182836"/>
    </source>
</evidence>
<dbReference type="Gene3D" id="1.10.260.40">
    <property type="entry name" value="lambda repressor-like DNA-binding domains"/>
    <property type="match status" value="1"/>
</dbReference>
<evidence type="ECO:0000313" key="3">
    <source>
        <dbReference type="EMBL" id="KON96914.1"/>
    </source>
</evidence>
<dbReference type="EMBL" id="LGUG01000004">
    <property type="protein sequence ID" value="KON96914.1"/>
    <property type="molecule type" value="Genomic_DNA"/>
</dbReference>